<evidence type="ECO:0000256" key="4">
    <source>
        <dbReference type="ARBA" id="ARBA00023163"/>
    </source>
</evidence>
<evidence type="ECO:0000256" key="3">
    <source>
        <dbReference type="ARBA" id="ARBA00023159"/>
    </source>
</evidence>
<dbReference type="SUPFAM" id="SSF51206">
    <property type="entry name" value="cAMP-binding domain-like"/>
    <property type="match status" value="1"/>
</dbReference>
<dbReference type="Proteomes" id="UP000279446">
    <property type="component" value="Unassembled WGS sequence"/>
</dbReference>
<evidence type="ECO:0000256" key="1">
    <source>
        <dbReference type="ARBA" id="ARBA00023015"/>
    </source>
</evidence>
<accession>A0A433Y6V9</accession>
<sequence>MFNVGYIADAQAIQPSKVIVIDKIQFLQQVESEPKLLVHLYRVLEMTHRNLAIHMGDSYYSAKTRVLKYLLRLLSQFGISNTEGIVITIPVIHELLAKHAGTTRVTVTRVLSRFSAGNILSTNPRPWIVKDYDALVELCEQACLDHTCIVGSGYVYEQQKTCSK</sequence>
<gene>
    <name evidence="6" type="ORF">EJP82_17105</name>
</gene>
<evidence type="ECO:0000256" key="2">
    <source>
        <dbReference type="ARBA" id="ARBA00023125"/>
    </source>
</evidence>
<feature type="domain" description="HTH crp-type" evidence="5">
    <location>
        <begin position="60"/>
        <end position="133"/>
    </location>
</feature>
<dbReference type="GO" id="GO:0006355">
    <property type="term" value="P:regulation of DNA-templated transcription"/>
    <property type="evidence" value="ECO:0007669"/>
    <property type="project" value="InterPro"/>
</dbReference>
<keyword evidence="1" id="KW-0805">Transcription regulation</keyword>
<keyword evidence="4" id="KW-0804">Transcription</keyword>
<keyword evidence="7" id="KW-1185">Reference proteome</keyword>
<dbReference type="InterPro" id="IPR018490">
    <property type="entry name" value="cNMP-bd_dom_sf"/>
</dbReference>
<evidence type="ECO:0000259" key="5">
    <source>
        <dbReference type="PROSITE" id="PS51063"/>
    </source>
</evidence>
<dbReference type="InterPro" id="IPR014710">
    <property type="entry name" value="RmlC-like_jellyroll"/>
</dbReference>
<dbReference type="InterPro" id="IPR036390">
    <property type="entry name" value="WH_DNA-bd_sf"/>
</dbReference>
<keyword evidence="2" id="KW-0238">DNA-binding</keyword>
<dbReference type="EMBL" id="RZNY01000014">
    <property type="protein sequence ID" value="RUT44677.1"/>
    <property type="molecule type" value="Genomic_DNA"/>
</dbReference>
<keyword evidence="3" id="KW-0010">Activator</keyword>
<comment type="caution">
    <text evidence="6">The sequence shown here is derived from an EMBL/GenBank/DDBJ whole genome shotgun (WGS) entry which is preliminary data.</text>
</comment>
<evidence type="ECO:0000313" key="6">
    <source>
        <dbReference type="EMBL" id="RUT44677.1"/>
    </source>
</evidence>
<evidence type="ECO:0000313" key="7">
    <source>
        <dbReference type="Proteomes" id="UP000279446"/>
    </source>
</evidence>
<dbReference type="PROSITE" id="PS51063">
    <property type="entry name" value="HTH_CRP_2"/>
    <property type="match status" value="1"/>
</dbReference>
<dbReference type="AlphaFoldDB" id="A0A433Y6V9"/>
<name>A0A433Y6V9_9BACL</name>
<organism evidence="6 7">
    <name type="scientific">Paenibacillus anaericanus</name>
    <dbReference type="NCBI Taxonomy" id="170367"/>
    <lineage>
        <taxon>Bacteria</taxon>
        <taxon>Bacillati</taxon>
        <taxon>Bacillota</taxon>
        <taxon>Bacilli</taxon>
        <taxon>Bacillales</taxon>
        <taxon>Paenibacillaceae</taxon>
        <taxon>Paenibacillus</taxon>
    </lineage>
</organism>
<proteinExistence type="predicted"/>
<dbReference type="InterPro" id="IPR012318">
    <property type="entry name" value="HTH_CRP"/>
</dbReference>
<reference evidence="6 7" key="1">
    <citation type="submission" date="2018-12" db="EMBL/GenBank/DDBJ databases">
        <authorList>
            <person name="Sun L."/>
            <person name="Chen Z."/>
        </authorList>
    </citation>
    <scope>NUCLEOTIDE SEQUENCE [LARGE SCALE GENOMIC DNA]</scope>
    <source>
        <strain evidence="6 7">DSM 15890</strain>
    </source>
</reference>
<protein>
    <submittedName>
        <fullName evidence="6">Crp/Fnr family transcriptional regulator</fullName>
    </submittedName>
</protein>
<dbReference type="GO" id="GO:0003677">
    <property type="term" value="F:DNA binding"/>
    <property type="evidence" value="ECO:0007669"/>
    <property type="project" value="UniProtKB-KW"/>
</dbReference>
<dbReference type="SUPFAM" id="SSF46785">
    <property type="entry name" value="Winged helix' DNA-binding domain"/>
    <property type="match status" value="1"/>
</dbReference>
<dbReference type="Gene3D" id="2.60.120.10">
    <property type="entry name" value="Jelly Rolls"/>
    <property type="match status" value="1"/>
</dbReference>
<dbReference type="Pfam" id="PF13545">
    <property type="entry name" value="HTH_Crp_2"/>
    <property type="match status" value="1"/>
</dbReference>
<dbReference type="SMART" id="SM00419">
    <property type="entry name" value="HTH_CRP"/>
    <property type="match status" value="1"/>
</dbReference>